<dbReference type="RefSeq" id="WP_174408136.1">
    <property type="nucleotide sequence ID" value="NZ_BLVP01000001.1"/>
</dbReference>
<evidence type="ECO:0000313" key="7">
    <source>
        <dbReference type="EMBL" id="GFM35409.1"/>
    </source>
</evidence>
<dbReference type="PRINTS" id="PR00411">
    <property type="entry name" value="PNDRDTASEI"/>
</dbReference>
<dbReference type="EMBL" id="BLVP01000001">
    <property type="protein sequence ID" value="GFM35409.1"/>
    <property type="molecule type" value="Genomic_DNA"/>
</dbReference>
<organism evidence="7 8">
    <name type="scientific">Desulfovibrio psychrotolerans</name>
    <dbReference type="NCBI Taxonomy" id="415242"/>
    <lineage>
        <taxon>Bacteria</taxon>
        <taxon>Pseudomonadati</taxon>
        <taxon>Thermodesulfobacteriota</taxon>
        <taxon>Desulfovibrionia</taxon>
        <taxon>Desulfovibrionales</taxon>
        <taxon>Desulfovibrionaceae</taxon>
        <taxon>Desulfovibrio</taxon>
    </lineage>
</organism>
<dbReference type="InterPro" id="IPR016156">
    <property type="entry name" value="FAD/NAD-linked_Rdtase_dimer_sf"/>
</dbReference>
<evidence type="ECO:0000256" key="2">
    <source>
        <dbReference type="ARBA" id="ARBA00006442"/>
    </source>
</evidence>
<dbReference type="GO" id="GO:0016491">
    <property type="term" value="F:oxidoreductase activity"/>
    <property type="evidence" value="ECO:0007669"/>
    <property type="project" value="InterPro"/>
</dbReference>
<dbReference type="InterPro" id="IPR036188">
    <property type="entry name" value="FAD/NAD-bd_sf"/>
</dbReference>
<comment type="caution">
    <text evidence="7">The sequence shown here is derived from an EMBL/GenBank/DDBJ whole genome shotgun (WGS) entry which is preliminary data.</text>
</comment>
<accession>A0A7J0BP29</accession>
<dbReference type="InterPro" id="IPR050260">
    <property type="entry name" value="FAD-bd_OxRdtase"/>
</dbReference>
<name>A0A7J0BP29_9BACT</name>
<comment type="cofactor">
    <cofactor evidence="1">
        <name>FAD</name>
        <dbReference type="ChEBI" id="CHEBI:57692"/>
    </cofactor>
</comment>
<keyword evidence="3" id="KW-0285">Flavoprotein</keyword>
<keyword evidence="4" id="KW-0274">FAD</keyword>
<dbReference type="InterPro" id="IPR041575">
    <property type="entry name" value="Rubredoxin_C"/>
</dbReference>
<sequence>MTYVIVGNGVASVGAIEGIRKVDKEGRILVVSEEQTPTYGRPLISYFLAGKIGLDRMSLRPDDFYDRNNVELKLGARVTGLNPDGKTITLADGSTIAYDSLLLATGGIPFMPPIKGLAGPDIYNFTTLAHAEELITLSQSIRKVVVIGGGLIGLKAAEGLFDNGLSVTIVELAPRVLSAAFDDVAGGMVSRRLEHEGLHIRCGNTVEEILRDAEYSRVIGVRLTNGEELECEAVVVAIGVVPSLTPAKEAGLQVKRGIKVDDYLRTSATDVYAAGDVAEAYDMIADDARVTPIWPNAYSQGYYAGLNMTGKKSEKHPGGLAMNAISFYGLATASLGLVNPAPEDGCDVFTFVDEEEQSYRKLVFRNDKLVGYVLVGDIDFAGLYTGFVRFQLPLTDEVKQDLKDGRPSALLWPEHDFETRWTPECE</sequence>
<dbReference type="PANTHER" id="PTHR43429">
    <property type="entry name" value="PYRIDINE NUCLEOTIDE-DISULFIDE OXIDOREDUCTASE DOMAIN-CONTAINING"/>
    <property type="match status" value="1"/>
</dbReference>
<dbReference type="SUPFAM" id="SSF51905">
    <property type="entry name" value="FAD/NAD(P)-binding domain"/>
    <property type="match status" value="2"/>
</dbReference>
<protein>
    <submittedName>
        <fullName evidence="7">Pyridine nucleotide-disulfide oxidoreductase</fullName>
    </submittedName>
</protein>
<proteinExistence type="inferred from homology"/>
<evidence type="ECO:0000256" key="3">
    <source>
        <dbReference type="ARBA" id="ARBA00022630"/>
    </source>
</evidence>
<feature type="domain" description="NADH-rubredoxin oxidoreductase C-terminal" evidence="6">
    <location>
        <begin position="325"/>
        <end position="379"/>
    </location>
</feature>
<dbReference type="InterPro" id="IPR023753">
    <property type="entry name" value="FAD/NAD-binding_dom"/>
</dbReference>
<reference evidence="7 8" key="1">
    <citation type="submission" date="2020-05" db="EMBL/GenBank/DDBJ databases">
        <title>Draft genome sequence of Desulfovibrio psychrotolerans JS1T.</title>
        <authorList>
            <person name="Ueno A."/>
            <person name="Tamazawa S."/>
            <person name="Tamamura S."/>
            <person name="Murakami T."/>
            <person name="Kiyama T."/>
            <person name="Inomata H."/>
            <person name="Amano Y."/>
            <person name="Miyakawa K."/>
            <person name="Tamaki H."/>
            <person name="Naganuma T."/>
            <person name="Kaneko K."/>
        </authorList>
    </citation>
    <scope>NUCLEOTIDE SEQUENCE [LARGE SCALE GENOMIC DNA]</scope>
    <source>
        <strain evidence="7 8">JS1</strain>
    </source>
</reference>
<evidence type="ECO:0000256" key="4">
    <source>
        <dbReference type="ARBA" id="ARBA00022827"/>
    </source>
</evidence>
<evidence type="ECO:0000256" key="1">
    <source>
        <dbReference type="ARBA" id="ARBA00001974"/>
    </source>
</evidence>
<dbReference type="Gene3D" id="3.50.50.60">
    <property type="entry name" value="FAD/NAD(P)-binding domain"/>
    <property type="match status" value="2"/>
</dbReference>
<comment type="similarity">
    <text evidence="2">Belongs to the FAD-dependent oxidoreductase family.</text>
</comment>
<keyword evidence="8" id="KW-1185">Reference proteome</keyword>
<evidence type="ECO:0000259" key="5">
    <source>
        <dbReference type="Pfam" id="PF07992"/>
    </source>
</evidence>
<dbReference type="PRINTS" id="PR00368">
    <property type="entry name" value="FADPNR"/>
</dbReference>
<evidence type="ECO:0000313" key="8">
    <source>
        <dbReference type="Proteomes" id="UP000503820"/>
    </source>
</evidence>
<dbReference type="Proteomes" id="UP000503820">
    <property type="component" value="Unassembled WGS sequence"/>
</dbReference>
<dbReference type="PANTHER" id="PTHR43429:SF3">
    <property type="entry name" value="NITRITE REDUCTASE [NAD(P)H]"/>
    <property type="match status" value="1"/>
</dbReference>
<feature type="domain" description="FAD/NAD(P)-binding" evidence="5">
    <location>
        <begin position="2"/>
        <end position="301"/>
    </location>
</feature>
<dbReference type="Pfam" id="PF07992">
    <property type="entry name" value="Pyr_redox_2"/>
    <property type="match status" value="1"/>
</dbReference>
<evidence type="ECO:0000259" key="6">
    <source>
        <dbReference type="Pfam" id="PF18267"/>
    </source>
</evidence>
<dbReference type="AlphaFoldDB" id="A0A7J0BP29"/>
<gene>
    <name evidence="7" type="ORF">DSM19430T_00930</name>
</gene>
<dbReference type="Gene3D" id="3.30.390.30">
    <property type="match status" value="1"/>
</dbReference>
<dbReference type="Pfam" id="PF18267">
    <property type="entry name" value="Rubredoxin_C"/>
    <property type="match status" value="1"/>
</dbReference>